<dbReference type="WBParaSite" id="ES5_v2.g24377.t1">
    <property type="protein sequence ID" value="ES5_v2.g24377.t1"/>
    <property type="gene ID" value="ES5_v2.g24377"/>
</dbReference>
<evidence type="ECO:0000313" key="2">
    <source>
        <dbReference type="WBParaSite" id="ES5_v2.g24377.t1"/>
    </source>
</evidence>
<proteinExistence type="predicted"/>
<reference evidence="2" key="1">
    <citation type="submission" date="2022-11" db="UniProtKB">
        <authorList>
            <consortium name="WormBaseParasite"/>
        </authorList>
    </citation>
    <scope>IDENTIFICATION</scope>
</reference>
<protein>
    <submittedName>
        <fullName evidence="2">Uncharacterized protein</fullName>
    </submittedName>
</protein>
<organism evidence="1 2">
    <name type="scientific">Panagrolaimus sp. ES5</name>
    <dbReference type="NCBI Taxonomy" id="591445"/>
    <lineage>
        <taxon>Eukaryota</taxon>
        <taxon>Metazoa</taxon>
        <taxon>Ecdysozoa</taxon>
        <taxon>Nematoda</taxon>
        <taxon>Chromadorea</taxon>
        <taxon>Rhabditida</taxon>
        <taxon>Tylenchina</taxon>
        <taxon>Panagrolaimomorpha</taxon>
        <taxon>Panagrolaimoidea</taxon>
        <taxon>Panagrolaimidae</taxon>
        <taxon>Panagrolaimus</taxon>
    </lineage>
</organism>
<sequence length="446" mass="50702">NEYRPMRDLSNPQQQQQQQPTAGGAGSASMNNNNPRKRKMLLPCVLESSAFDSKNTNFEDNDDDGKKEERGKKEKNNLEKSNAEIFCDKIWDQIKSELVTESAGKECYQARTSTSQCCNINSDRHSPPPLMEVDLLACYSDKIQQELQQTNAYKPAPFKRSRRKDSYNEVLEWLFRDQPGSPPPNSTNLCHTEQQQHFTTSAERQCYNGFGDQHSQQQYKSFQSTTTTTTATSRGRSIESRRTNGMVRMGGGSGAITTPAPTSQHHRFFPRGNSSARSASIDATHATRPSSQQQPLHQQQQRQQQRQQQQQQQRPRNSSLATSAMDDANRFTNRAPMSTSITRNFNENISSISNLSNQIRSRDGRRGDGRTRTKRNAFGQSPTAVNVSHLNPTAEAPQQISREFFEEFRQENPHLFPTEQDTSYDGKFIITFIQILHLLTKLDEIQ</sequence>
<accession>A0AC34G4C1</accession>
<dbReference type="Proteomes" id="UP000887579">
    <property type="component" value="Unplaced"/>
</dbReference>
<name>A0AC34G4C1_9BILA</name>
<evidence type="ECO:0000313" key="1">
    <source>
        <dbReference type="Proteomes" id="UP000887579"/>
    </source>
</evidence>